<evidence type="ECO:0000256" key="6">
    <source>
        <dbReference type="SAM" id="SignalP"/>
    </source>
</evidence>
<keyword evidence="9" id="KW-1185">Reference proteome</keyword>
<dbReference type="Gene3D" id="3.40.50.200">
    <property type="entry name" value="Peptidase S8/S53 domain"/>
    <property type="match status" value="1"/>
</dbReference>
<keyword evidence="3 5" id="KW-0378">Hydrolase</keyword>
<feature type="active site" description="Charge relay system" evidence="5">
    <location>
        <position position="197"/>
    </location>
</feature>
<dbReference type="Gene3D" id="2.60.120.260">
    <property type="entry name" value="Galactose-binding domain-like"/>
    <property type="match status" value="1"/>
</dbReference>
<gene>
    <name evidence="8" type="ORF">EQG79_20635</name>
</gene>
<dbReference type="InterPro" id="IPR015500">
    <property type="entry name" value="Peptidase_S8_subtilisin-rel"/>
</dbReference>
<feature type="signal peptide" evidence="6">
    <location>
        <begin position="1"/>
        <end position="21"/>
    </location>
</feature>
<accession>A0A4Q2UK57</accession>
<evidence type="ECO:0000313" key="9">
    <source>
        <dbReference type="Proteomes" id="UP000290407"/>
    </source>
</evidence>
<feature type="active site" description="Charge relay system" evidence="5">
    <location>
        <position position="161"/>
    </location>
</feature>
<dbReference type="SUPFAM" id="SSF52743">
    <property type="entry name" value="Subtilisin-like"/>
    <property type="match status" value="1"/>
</dbReference>
<name>A0A4Q2UK57_9BACT</name>
<feature type="active site" description="Charge relay system" evidence="5">
    <location>
        <position position="354"/>
    </location>
</feature>
<dbReference type="PANTHER" id="PTHR43806">
    <property type="entry name" value="PEPTIDASE S8"/>
    <property type="match status" value="1"/>
</dbReference>
<dbReference type="PROSITE" id="PS00137">
    <property type="entry name" value="SUBTILASE_HIS"/>
    <property type="match status" value="1"/>
</dbReference>
<dbReference type="InterPro" id="IPR050131">
    <property type="entry name" value="Peptidase_S8_subtilisin-like"/>
</dbReference>
<protein>
    <recommendedName>
        <fullName evidence="7">Ig-like domain-containing protein</fullName>
    </recommendedName>
</protein>
<reference evidence="8 9" key="1">
    <citation type="submission" date="2019-01" db="EMBL/GenBank/DDBJ databases">
        <title>Spirosoma flava sp. nov., a propanil-degrading bacterium isolated from herbicide-contaminated soil.</title>
        <authorList>
            <person name="Zhang L."/>
            <person name="Jiang J.-D."/>
        </authorList>
    </citation>
    <scope>NUCLEOTIDE SEQUENCE [LARGE SCALE GENOMIC DNA]</scope>
    <source>
        <strain evidence="8 9">TY50</strain>
    </source>
</reference>
<evidence type="ECO:0000256" key="4">
    <source>
        <dbReference type="ARBA" id="ARBA00022825"/>
    </source>
</evidence>
<evidence type="ECO:0000256" key="1">
    <source>
        <dbReference type="ARBA" id="ARBA00011073"/>
    </source>
</evidence>
<dbReference type="AlphaFoldDB" id="A0A4Q2UK57"/>
<dbReference type="InterPro" id="IPR000209">
    <property type="entry name" value="Peptidase_S8/S53_dom"/>
</dbReference>
<evidence type="ECO:0000256" key="2">
    <source>
        <dbReference type="ARBA" id="ARBA00022670"/>
    </source>
</evidence>
<dbReference type="PROSITE" id="PS51892">
    <property type="entry name" value="SUBTILASE"/>
    <property type="match status" value="1"/>
</dbReference>
<evidence type="ECO:0000256" key="5">
    <source>
        <dbReference type="PROSITE-ProRule" id="PRU01240"/>
    </source>
</evidence>
<dbReference type="EMBL" id="SBLB01000006">
    <property type="protein sequence ID" value="RYC67875.1"/>
    <property type="molecule type" value="Genomic_DNA"/>
</dbReference>
<evidence type="ECO:0000259" key="7">
    <source>
        <dbReference type="PROSITE" id="PS50835"/>
    </source>
</evidence>
<comment type="caution">
    <text evidence="8">The sequence shown here is derived from an EMBL/GenBank/DDBJ whole genome shotgun (WGS) entry which is preliminary data.</text>
</comment>
<dbReference type="InterPro" id="IPR007110">
    <property type="entry name" value="Ig-like_dom"/>
</dbReference>
<feature type="domain" description="Ig-like" evidence="7">
    <location>
        <begin position="732"/>
        <end position="860"/>
    </location>
</feature>
<dbReference type="InterPro" id="IPR044023">
    <property type="entry name" value="Ig_7"/>
</dbReference>
<dbReference type="InterPro" id="IPR013783">
    <property type="entry name" value="Ig-like_fold"/>
</dbReference>
<dbReference type="Proteomes" id="UP000290407">
    <property type="component" value="Unassembled WGS sequence"/>
</dbReference>
<dbReference type="GO" id="GO:0004252">
    <property type="term" value="F:serine-type endopeptidase activity"/>
    <property type="evidence" value="ECO:0007669"/>
    <property type="project" value="UniProtKB-UniRule"/>
</dbReference>
<dbReference type="GO" id="GO:0006508">
    <property type="term" value="P:proteolysis"/>
    <property type="evidence" value="ECO:0007669"/>
    <property type="project" value="UniProtKB-KW"/>
</dbReference>
<comment type="similarity">
    <text evidence="1 5">Belongs to the peptidase S8 family.</text>
</comment>
<feature type="chain" id="PRO_5020956876" description="Ig-like domain-containing protein" evidence="6">
    <location>
        <begin position="22"/>
        <end position="1145"/>
    </location>
</feature>
<dbReference type="PRINTS" id="PR00723">
    <property type="entry name" value="SUBTILISIN"/>
</dbReference>
<sequence length="1145" mass="119839">MNRVWCLFTLLFLCFSLGGQAQDSSKEYVDGEVYVKLKSVSSVQRKGSNAVNIQAELPFIAQLSTQFAVDRAERSFFFSTNADLQRVYRLKLANHKLVEKFMDEIKARPDIEYVERVPLMRTSLTPNDPSLNSQYHLSTIKAYQAWDLNQGYATIKVAICDDAVQITHPDLAANMLSGYDVADGDNNPNPPNTSMSHGTHVAGIVGAVTGNGVGVASMGFNNIKLIPVKSSTDASAGSNAITHAYEGVAWAAQNGANIINTSWGGGAYSSTAQTLANDVFSRGIIWIAAAGNSNTSSVSYPAAYNNIISVGSSTSTDARSSFSNYGPWVDLFAPGSSIYSTVPTSTYATYSGTSMASPLVASLFGYIWSVKPALTSSELITLIKNTCDNIDAQNPGFSGLLGSGRINALRAVQQACISSSTVSITPSGNPVLCAGTPLTLRATSLTGTQSYQWTRDGQPTGPDAATLAVTQTGVYGLTVQGTQGCPVSASAVNVTFIPASLSVTTSKRPLLCQTDSVELSIPVTYAGTVLWYRNGLVASTNRSRLMVNQGGDYSVSLEAAGLSCTAVSPVISVTQVVVDPNLSASGSTTLCPGQQTTLSLVPVAGATYQWQRDNASLAISTPTLTVAESGVYSASINTGNCVIPSTRKLVLQLPGALQISTTRPPGICSGDSTILQAIAVDASAAVRSSLPYTWSRDGQVITGIHSASLASRITGTYTVSVIFPGCQIEATPVSTTVVAHTVTIGSSMTVGCTGGQIMLSTNTLPPASYQWLRNGAVVSGAVSSTLGATQAGTYQARATIQNCLFTSNQLPLQFLDVRSPLPAASSLTLCGLDPARPSTTSLTAAATACPTSITQTATYSGGVVGYDGRLKSGNDPTVQISGLAQLSRIAVSITWEKKDGNYETSCGLPAGSGNPFNEEVQFQLQSPQGTIITLVPARTYGLNTAYAGSITTVFQDGAPAIVFGSTPRSGTFSPAQSLSILTGQNPNGVWTLLPLDDYSLDPLCVSGFSVTVETVGSVPPATLTWWSAPASGTLLETGSSYSPPLSTTASQTVYVQSQCMGYCPSNRVAVTLSRDAMRTVQSGTWSNPATWSCNRLPTINDVVFLDNGHIVSVDQLSQWARQLVYRGGTLQFVATKGSVSFPAAN</sequence>
<evidence type="ECO:0000313" key="8">
    <source>
        <dbReference type="EMBL" id="RYC67875.1"/>
    </source>
</evidence>
<evidence type="ECO:0000256" key="3">
    <source>
        <dbReference type="ARBA" id="ARBA00022801"/>
    </source>
</evidence>
<dbReference type="InterPro" id="IPR036852">
    <property type="entry name" value="Peptidase_S8/S53_dom_sf"/>
</dbReference>
<dbReference type="Gene3D" id="2.60.40.10">
    <property type="entry name" value="Immunoglobulins"/>
    <property type="match status" value="1"/>
</dbReference>
<keyword evidence="4 5" id="KW-0720">Serine protease</keyword>
<organism evidence="8 9">
    <name type="scientific">Spirosoma sordidisoli</name>
    <dbReference type="NCBI Taxonomy" id="2502893"/>
    <lineage>
        <taxon>Bacteria</taxon>
        <taxon>Pseudomonadati</taxon>
        <taxon>Bacteroidota</taxon>
        <taxon>Cytophagia</taxon>
        <taxon>Cytophagales</taxon>
        <taxon>Cytophagaceae</taxon>
        <taxon>Spirosoma</taxon>
    </lineage>
</organism>
<dbReference type="InterPro" id="IPR022398">
    <property type="entry name" value="Peptidase_S8_His-AS"/>
</dbReference>
<dbReference type="PROSITE" id="PS50835">
    <property type="entry name" value="IG_LIKE"/>
    <property type="match status" value="1"/>
</dbReference>
<dbReference type="PANTHER" id="PTHR43806:SF11">
    <property type="entry name" value="CEREVISIN-RELATED"/>
    <property type="match status" value="1"/>
</dbReference>
<proteinExistence type="inferred from homology"/>
<dbReference type="Pfam" id="PF19081">
    <property type="entry name" value="Ig_7"/>
    <property type="match status" value="1"/>
</dbReference>
<keyword evidence="2 5" id="KW-0645">Protease</keyword>
<keyword evidence="6" id="KW-0732">Signal</keyword>
<dbReference type="Pfam" id="PF00082">
    <property type="entry name" value="Peptidase_S8"/>
    <property type="match status" value="1"/>
</dbReference>